<sequence length="215" mass="24092">MTTSDTPPPLPPLPSSGEHTTGTNTPKTSEPSRITLSAYPTPSAPLPSEVLAAPKEDLQTILDSTFLQDALIYCQHPQSKGELDKPAEMLLEEALKRSEALEKKRESLEELHRRVTAAALEAKTAEDDWQKCEKEMYIALRKCGGSALGQKLSAGVAESERICEGLSASFLESNAGSDEIIHFIRDYRRERQLFYLRQERKQRWDEERVAGRSTY</sequence>
<organism evidence="10 11">
    <name type="scientific">Tortispora caseinolytica NRRL Y-17796</name>
    <dbReference type="NCBI Taxonomy" id="767744"/>
    <lineage>
        <taxon>Eukaryota</taxon>
        <taxon>Fungi</taxon>
        <taxon>Dikarya</taxon>
        <taxon>Ascomycota</taxon>
        <taxon>Saccharomycotina</taxon>
        <taxon>Trigonopsidomycetes</taxon>
        <taxon>Trigonopsidales</taxon>
        <taxon>Trigonopsidaceae</taxon>
        <taxon>Tortispora</taxon>
    </lineage>
</organism>
<protein>
    <recommendedName>
        <fullName evidence="9">VPS37 C-terminal domain-containing protein</fullName>
    </recommendedName>
</protein>
<dbReference type="InterPro" id="IPR009851">
    <property type="entry name" value="Mod_r"/>
</dbReference>
<evidence type="ECO:0000313" key="11">
    <source>
        <dbReference type="Proteomes" id="UP000095023"/>
    </source>
</evidence>
<evidence type="ECO:0000313" key="10">
    <source>
        <dbReference type="EMBL" id="ODV89154.1"/>
    </source>
</evidence>
<dbReference type="AlphaFoldDB" id="A0A1E4TBM3"/>
<feature type="region of interest" description="Disordered" evidence="8">
    <location>
        <begin position="1"/>
        <end position="48"/>
    </location>
</feature>
<evidence type="ECO:0000259" key="9">
    <source>
        <dbReference type="PROSITE" id="PS51314"/>
    </source>
</evidence>
<keyword evidence="7" id="KW-0175">Coiled coil</keyword>
<dbReference type="Gene3D" id="1.10.287.660">
    <property type="entry name" value="Helix hairpin bin"/>
    <property type="match status" value="1"/>
</dbReference>
<dbReference type="PROSITE" id="PS51314">
    <property type="entry name" value="VPS37_C"/>
    <property type="match status" value="1"/>
</dbReference>
<dbReference type="Pfam" id="PF07200">
    <property type="entry name" value="Mod_r"/>
    <property type="match status" value="1"/>
</dbReference>
<keyword evidence="11" id="KW-1185">Reference proteome</keyword>
<comment type="similarity">
    <text evidence="2">Belongs to the VPS37 family.</text>
</comment>
<comment type="subcellular location">
    <subcellularLocation>
        <location evidence="1">Endosome</location>
    </subcellularLocation>
</comment>
<name>A0A1E4TBM3_9ASCO</name>
<keyword evidence="3 6" id="KW-0813">Transport</keyword>
<feature type="compositionally biased region" description="Pro residues" evidence="8">
    <location>
        <begin position="1"/>
        <end position="14"/>
    </location>
</feature>
<dbReference type="GO" id="GO:0006612">
    <property type="term" value="P:protein targeting to membrane"/>
    <property type="evidence" value="ECO:0007669"/>
    <property type="project" value="TreeGrafter"/>
</dbReference>
<accession>A0A1E4TBM3</accession>
<keyword evidence="4" id="KW-0967">Endosome</keyword>
<evidence type="ECO:0000256" key="7">
    <source>
        <dbReference type="SAM" id="Coils"/>
    </source>
</evidence>
<keyword evidence="5 6" id="KW-0653">Protein transport</keyword>
<dbReference type="PANTHER" id="PTHR13678:SF2">
    <property type="entry name" value="VACUOLAR PROTEIN SORTING-ASSOCIATED PROTEIN 37A"/>
    <property type="match status" value="1"/>
</dbReference>
<evidence type="ECO:0000256" key="2">
    <source>
        <dbReference type="ARBA" id="ARBA00007617"/>
    </source>
</evidence>
<dbReference type="Proteomes" id="UP000095023">
    <property type="component" value="Unassembled WGS sequence"/>
</dbReference>
<gene>
    <name evidence="10" type="ORF">CANCADRAFT_3788</name>
</gene>
<feature type="compositionally biased region" description="Polar residues" evidence="8">
    <location>
        <begin position="17"/>
        <end position="40"/>
    </location>
</feature>
<evidence type="ECO:0000256" key="6">
    <source>
        <dbReference type="PROSITE-ProRule" id="PRU00646"/>
    </source>
</evidence>
<dbReference type="GO" id="GO:0043162">
    <property type="term" value="P:ubiquitin-dependent protein catabolic process via the multivesicular body sorting pathway"/>
    <property type="evidence" value="ECO:0007669"/>
    <property type="project" value="UniProtKB-ARBA"/>
</dbReference>
<feature type="coiled-coil region" evidence="7">
    <location>
        <begin position="91"/>
        <end position="128"/>
    </location>
</feature>
<reference evidence="11" key="1">
    <citation type="submission" date="2016-02" db="EMBL/GenBank/DDBJ databases">
        <title>Comparative genomics of biotechnologically important yeasts.</title>
        <authorList>
            <consortium name="DOE Joint Genome Institute"/>
            <person name="Riley R."/>
            <person name="Haridas S."/>
            <person name="Wolfe K.H."/>
            <person name="Lopes M.R."/>
            <person name="Hittinger C.T."/>
            <person name="Goker M."/>
            <person name="Salamov A."/>
            <person name="Wisecaver J."/>
            <person name="Long T.M."/>
            <person name="Aerts A.L."/>
            <person name="Barry K."/>
            <person name="Choi C."/>
            <person name="Clum A."/>
            <person name="Coughlan A.Y."/>
            <person name="Deshpande S."/>
            <person name="Douglass A.P."/>
            <person name="Hanson S.J."/>
            <person name="Klenk H.-P."/>
            <person name="Labutti K."/>
            <person name="Lapidus A."/>
            <person name="Lindquist E."/>
            <person name="Lipzen A."/>
            <person name="Meier-Kolthoff J.P."/>
            <person name="Ohm R.A."/>
            <person name="Otillar R.P."/>
            <person name="Pangilinan J."/>
            <person name="Peng Y."/>
            <person name="Rokas A."/>
            <person name="Rosa C.A."/>
            <person name="Scheuner C."/>
            <person name="Sibirny A.A."/>
            <person name="Slot J.C."/>
            <person name="Stielow J.B."/>
            <person name="Sun H."/>
            <person name="Kurtzman C.P."/>
            <person name="Blackwell M."/>
            <person name="Jeffries T.W."/>
            <person name="Grigoriev I.V."/>
        </authorList>
    </citation>
    <scope>NUCLEOTIDE SEQUENCE [LARGE SCALE GENOMIC DNA]</scope>
    <source>
        <strain evidence="11">NRRL Y-17796</strain>
    </source>
</reference>
<dbReference type="InterPro" id="IPR037202">
    <property type="entry name" value="ESCRT_assembly_dom"/>
</dbReference>
<proteinExistence type="inferred from homology"/>
<feature type="domain" description="VPS37 C-terminal" evidence="9">
    <location>
        <begin position="126"/>
        <end position="215"/>
    </location>
</feature>
<evidence type="ECO:0000256" key="5">
    <source>
        <dbReference type="ARBA" id="ARBA00022927"/>
    </source>
</evidence>
<dbReference type="GO" id="GO:0000813">
    <property type="term" value="C:ESCRT I complex"/>
    <property type="evidence" value="ECO:0007669"/>
    <property type="project" value="UniProtKB-ARBA"/>
</dbReference>
<dbReference type="SUPFAM" id="SSF140111">
    <property type="entry name" value="Endosomal sorting complex assembly domain"/>
    <property type="match status" value="1"/>
</dbReference>
<evidence type="ECO:0000256" key="3">
    <source>
        <dbReference type="ARBA" id="ARBA00022448"/>
    </source>
</evidence>
<dbReference type="GO" id="GO:0006623">
    <property type="term" value="P:protein targeting to vacuole"/>
    <property type="evidence" value="ECO:0007669"/>
    <property type="project" value="TreeGrafter"/>
</dbReference>
<dbReference type="PANTHER" id="PTHR13678">
    <property type="entry name" value="VACUOLAR PROTEIN SORTING-ASSOCIATED PROTEIN 37"/>
    <property type="match status" value="1"/>
</dbReference>
<dbReference type="InterPro" id="IPR029012">
    <property type="entry name" value="Helix_hairpin_bin_sf"/>
</dbReference>
<dbReference type="EMBL" id="KV453843">
    <property type="protein sequence ID" value="ODV89154.1"/>
    <property type="molecule type" value="Genomic_DNA"/>
</dbReference>
<dbReference type="OrthoDB" id="10260857at2759"/>
<evidence type="ECO:0000256" key="1">
    <source>
        <dbReference type="ARBA" id="ARBA00004177"/>
    </source>
</evidence>
<evidence type="ECO:0000256" key="8">
    <source>
        <dbReference type="SAM" id="MobiDB-lite"/>
    </source>
</evidence>
<evidence type="ECO:0000256" key="4">
    <source>
        <dbReference type="ARBA" id="ARBA00022753"/>
    </source>
</evidence>